<comment type="caution">
    <text evidence="2">The sequence shown here is derived from an EMBL/GenBank/DDBJ whole genome shotgun (WGS) entry which is preliminary data.</text>
</comment>
<accession>A0ABP6TS57</accession>
<evidence type="ECO:0000256" key="1">
    <source>
        <dbReference type="SAM" id="MobiDB-lite"/>
    </source>
</evidence>
<gene>
    <name evidence="2" type="ORF">GCM10019016_050150</name>
</gene>
<reference evidence="3" key="1">
    <citation type="journal article" date="2019" name="Int. J. Syst. Evol. Microbiol.">
        <title>The Global Catalogue of Microorganisms (GCM) 10K type strain sequencing project: providing services to taxonomists for standard genome sequencing and annotation.</title>
        <authorList>
            <consortium name="The Broad Institute Genomics Platform"/>
            <consortium name="The Broad Institute Genome Sequencing Center for Infectious Disease"/>
            <person name="Wu L."/>
            <person name="Ma J."/>
        </authorList>
    </citation>
    <scope>NUCLEOTIDE SEQUENCE [LARGE SCALE GENOMIC DNA]</scope>
    <source>
        <strain evidence="3">JCM 4816</strain>
    </source>
</reference>
<feature type="compositionally biased region" description="Basic and acidic residues" evidence="1">
    <location>
        <begin position="36"/>
        <end position="50"/>
    </location>
</feature>
<keyword evidence="3" id="KW-1185">Reference proteome</keyword>
<proteinExistence type="predicted"/>
<evidence type="ECO:0000313" key="2">
    <source>
        <dbReference type="EMBL" id="GAA3497912.1"/>
    </source>
</evidence>
<dbReference type="Proteomes" id="UP001501455">
    <property type="component" value="Unassembled WGS sequence"/>
</dbReference>
<protein>
    <submittedName>
        <fullName evidence="2">Uncharacterized protein</fullName>
    </submittedName>
</protein>
<evidence type="ECO:0000313" key="3">
    <source>
        <dbReference type="Proteomes" id="UP001501455"/>
    </source>
</evidence>
<name>A0ABP6TS57_9ACTN</name>
<organism evidence="2 3">
    <name type="scientific">Streptomyces prasinosporus</name>
    <dbReference type="NCBI Taxonomy" id="68256"/>
    <lineage>
        <taxon>Bacteria</taxon>
        <taxon>Bacillati</taxon>
        <taxon>Actinomycetota</taxon>
        <taxon>Actinomycetes</taxon>
        <taxon>Kitasatosporales</taxon>
        <taxon>Streptomycetaceae</taxon>
        <taxon>Streptomyces</taxon>
        <taxon>Streptomyces albogriseolus group</taxon>
    </lineage>
</organism>
<feature type="region of interest" description="Disordered" evidence="1">
    <location>
        <begin position="1"/>
        <end position="67"/>
    </location>
</feature>
<sequence length="67" mass="7256">MWNRRREDNRYDDDAAAGPAIGGTIRPSRAVTGKTESGRTRARTGKDHLRGPGSAHGAARAHRSSEE</sequence>
<feature type="compositionally biased region" description="Basic and acidic residues" evidence="1">
    <location>
        <begin position="1"/>
        <end position="13"/>
    </location>
</feature>
<dbReference type="EMBL" id="BAAAXF010000035">
    <property type="protein sequence ID" value="GAA3497912.1"/>
    <property type="molecule type" value="Genomic_DNA"/>
</dbReference>